<dbReference type="AlphaFoldDB" id="A0A2U1MYK5"/>
<dbReference type="EMBL" id="PKPP01004049">
    <property type="protein sequence ID" value="PWA66341.1"/>
    <property type="molecule type" value="Genomic_DNA"/>
</dbReference>
<dbReference type="OrthoDB" id="45365at2759"/>
<reference evidence="1 2" key="1">
    <citation type="journal article" date="2018" name="Mol. Plant">
        <title>The genome of Artemisia annua provides insight into the evolution of Asteraceae family and artemisinin biosynthesis.</title>
        <authorList>
            <person name="Shen Q."/>
            <person name="Zhang L."/>
            <person name="Liao Z."/>
            <person name="Wang S."/>
            <person name="Yan T."/>
            <person name="Shi P."/>
            <person name="Liu M."/>
            <person name="Fu X."/>
            <person name="Pan Q."/>
            <person name="Wang Y."/>
            <person name="Lv Z."/>
            <person name="Lu X."/>
            <person name="Zhang F."/>
            <person name="Jiang W."/>
            <person name="Ma Y."/>
            <person name="Chen M."/>
            <person name="Hao X."/>
            <person name="Li L."/>
            <person name="Tang Y."/>
            <person name="Lv G."/>
            <person name="Zhou Y."/>
            <person name="Sun X."/>
            <person name="Brodelius P.E."/>
            <person name="Rose J.K.C."/>
            <person name="Tang K."/>
        </authorList>
    </citation>
    <scope>NUCLEOTIDE SEQUENCE [LARGE SCALE GENOMIC DNA]</scope>
    <source>
        <strain evidence="2">cv. Huhao1</strain>
        <tissue evidence="1">Leaf</tissue>
    </source>
</reference>
<protein>
    <submittedName>
        <fullName evidence="1">Uncharacterized protein</fullName>
    </submittedName>
</protein>
<comment type="caution">
    <text evidence="1">The sequence shown here is derived from an EMBL/GenBank/DDBJ whole genome shotgun (WGS) entry which is preliminary data.</text>
</comment>
<keyword evidence="2" id="KW-1185">Reference proteome</keyword>
<organism evidence="1 2">
    <name type="scientific">Artemisia annua</name>
    <name type="common">Sweet wormwood</name>
    <dbReference type="NCBI Taxonomy" id="35608"/>
    <lineage>
        <taxon>Eukaryota</taxon>
        <taxon>Viridiplantae</taxon>
        <taxon>Streptophyta</taxon>
        <taxon>Embryophyta</taxon>
        <taxon>Tracheophyta</taxon>
        <taxon>Spermatophyta</taxon>
        <taxon>Magnoliopsida</taxon>
        <taxon>eudicotyledons</taxon>
        <taxon>Gunneridae</taxon>
        <taxon>Pentapetalae</taxon>
        <taxon>asterids</taxon>
        <taxon>campanulids</taxon>
        <taxon>Asterales</taxon>
        <taxon>Asteraceae</taxon>
        <taxon>Asteroideae</taxon>
        <taxon>Anthemideae</taxon>
        <taxon>Artemisiinae</taxon>
        <taxon>Artemisia</taxon>
    </lineage>
</organism>
<accession>A0A2U1MYK5</accession>
<dbReference type="STRING" id="35608.A0A2U1MYK5"/>
<name>A0A2U1MYK5_ARTAN</name>
<proteinExistence type="predicted"/>
<sequence>MAAEVQLKQKVKQEEELFWQWKVNDEKQLMQVMIIYFKLIYKSGTAMAHLINSFHTPQGAKLANENGNSLETQDKYIVVEEVGPADVYDQWVAPSVFGPSPKPRFESINGRHAAVVIDEKMYIFGGNHNGHYISNLHAPIRIYVFEESSADFAFEHEGMFGSAQILDELLRIEEQGGKVIYWNGARVLGVLGRKGNHNVEDMGSQSRCPLMGMGRRLQLSGLQ</sequence>
<evidence type="ECO:0000313" key="1">
    <source>
        <dbReference type="EMBL" id="PWA66341.1"/>
    </source>
</evidence>
<gene>
    <name evidence="1" type="ORF">CTI12_AA330720</name>
</gene>
<dbReference type="Proteomes" id="UP000245207">
    <property type="component" value="Unassembled WGS sequence"/>
</dbReference>
<evidence type="ECO:0000313" key="2">
    <source>
        <dbReference type="Proteomes" id="UP000245207"/>
    </source>
</evidence>